<dbReference type="EC" id="2.7.1.12" evidence="7"/>
<keyword evidence="3 4" id="KW-0418">Kinase</keyword>
<comment type="similarity">
    <text evidence="1 4">Belongs to the FGGY kinase family.</text>
</comment>
<dbReference type="CDD" id="cd07770">
    <property type="entry name" value="ASKHA_NBD_FGGY_GntK"/>
    <property type="match status" value="1"/>
</dbReference>
<dbReference type="InterPro" id="IPR018484">
    <property type="entry name" value="FGGY_N"/>
</dbReference>
<proteinExistence type="inferred from homology"/>
<dbReference type="Pfam" id="PF02782">
    <property type="entry name" value="FGGY_C"/>
    <property type="match status" value="1"/>
</dbReference>
<protein>
    <submittedName>
        <fullName evidence="7">Gluconokinase</fullName>
        <ecNumber evidence="7">2.7.1.12</ecNumber>
    </submittedName>
</protein>
<evidence type="ECO:0000256" key="2">
    <source>
        <dbReference type="ARBA" id="ARBA00022679"/>
    </source>
</evidence>
<keyword evidence="8" id="KW-1185">Reference proteome</keyword>
<organism evidence="7 8">
    <name type="scientific">Staphylococcus ratti</name>
    <dbReference type="NCBI Taxonomy" id="2892440"/>
    <lineage>
        <taxon>Bacteria</taxon>
        <taxon>Bacillati</taxon>
        <taxon>Bacillota</taxon>
        <taxon>Bacilli</taxon>
        <taxon>Bacillales</taxon>
        <taxon>Staphylococcaceae</taxon>
        <taxon>Staphylococcus</taxon>
    </lineage>
</organism>
<dbReference type="GO" id="GO:0046316">
    <property type="term" value="F:gluconokinase activity"/>
    <property type="evidence" value="ECO:0007669"/>
    <property type="project" value="UniProtKB-EC"/>
</dbReference>
<dbReference type="InterPro" id="IPR018483">
    <property type="entry name" value="Carb_kinase_FGGY_CS"/>
</dbReference>
<feature type="domain" description="Carbohydrate kinase FGGY C-terminal" evidence="6">
    <location>
        <begin position="256"/>
        <end position="448"/>
    </location>
</feature>
<dbReference type="SUPFAM" id="SSF53067">
    <property type="entry name" value="Actin-like ATPase domain"/>
    <property type="match status" value="2"/>
</dbReference>
<dbReference type="InterPro" id="IPR043129">
    <property type="entry name" value="ATPase_NBD"/>
</dbReference>
<dbReference type="InterPro" id="IPR018485">
    <property type="entry name" value="FGGY_C"/>
</dbReference>
<dbReference type="PANTHER" id="PTHR43095">
    <property type="entry name" value="SUGAR KINASE"/>
    <property type="match status" value="1"/>
</dbReference>
<dbReference type="PROSITE" id="PS00445">
    <property type="entry name" value="FGGY_KINASES_2"/>
    <property type="match status" value="1"/>
</dbReference>
<dbReference type="Proteomes" id="UP001197626">
    <property type="component" value="Chromosome"/>
</dbReference>
<dbReference type="InterPro" id="IPR006002">
    <property type="entry name" value="Gluconate_kinase"/>
</dbReference>
<gene>
    <name evidence="7" type="primary">gntK</name>
    <name evidence="7" type="ORF">LN051_03680</name>
</gene>
<dbReference type="InterPro" id="IPR050406">
    <property type="entry name" value="FGGY_Carb_Kinase"/>
</dbReference>
<feature type="domain" description="Carbohydrate kinase FGGY N-terminal" evidence="5">
    <location>
        <begin position="5"/>
        <end position="246"/>
    </location>
</feature>
<evidence type="ECO:0000313" key="7">
    <source>
        <dbReference type="EMBL" id="UEX90763.1"/>
    </source>
</evidence>
<name>A0ABY3PEY8_9STAP</name>
<dbReference type="Gene3D" id="3.30.420.40">
    <property type="match status" value="2"/>
</dbReference>
<evidence type="ECO:0000313" key="8">
    <source>
        <dbReference type="Proteomes" id="UP001197626"/>
    </source>
</evidence>
<evidence type="ECO:0000256" key="1">
    <source>
        <dbReference type="ARBA" id="ARBA00009156"/>
    </source>
</evidence>
<evidence type="ECO:0000259" key="5">
    <source>
        <dbReference type="Pfam" id="PF00370"/>
    </source>
</evidence>
<evidence type="ECO:0000259" key="6">
    <source>
        <dbReference type="Pfam" id="PF02782"/>
    </source>
</evidence>
<dbReference type="InterPro" id="IPR000577">
    <property type="entry name" value="Carb_kinase_FGGY"/>
</dbReference>
<keyword evidence="2 4" id="KW-0808">Transferase</keyword>
<evidence type="ECO:0000256" key="3">
    <source>
        <dbReference type="ARBA" id="ARBA00022777"/>
    </source>
</evidence>
<dbReference type="NCBIfam" id="TIGR01314">
    <property type="entry name" value="gntK_FGGY"/>
    <property type="match status" value="1"/>
</dbReference>
<dbReference type="RefSeq" id="WP_229293243.1">
    <property type="nucleotide sequence ID" value="NZ_CP086654.1"/>
</dbReference>
<dbReference type="PANTHER" id="PTHR43095:SF2">
    <property type="entry name" value="GLUCONOKINASE"/>
    <property type="match status" value="1"/>
</dbReference>
<dbReference type="PIRSF" id="PIRSF000538">
    <property type="entry name" value="GlpK"/>
    <property type="match status" value="1"/>
</dbReference>
<sequence length="506" mass="56580">MSLLSIGIDIGTTSTKAVLFDESGTVRAKAQKAYPLMTPDIDTAEQNPSEMMEAVEATLKEIIAKSQKIGTLSHIAFSAQMHSILLVDEAMRPITHSITWADNRAKEVVLRLKNDEKGKRLYQNTGTPIHAMSPLCKLIWMKEARQALYAAAYKVMDIKTYIIYQLTQQCVMDMSIASATGLFNIHDKKWDDEALKLVGLNDSHLPEVVPTTHVLSFTNEVCQRFNLTHDIPVIIGASDGVLSNLGVDSYKQGEVAVTIGTSGAIRTVVKHPILDPKGRTFCYILDDTHYVIGGPVNNGAITFQWLRDHVFQMPNHHDSMMTFDEMMALAQKVNPGANGLLFHPYLSGERAPIWSSEVRGSFIGLTLAHHQGHMIRAVLEGVLFNLYSVLLVLVEMTGRRPHKIKATGGFSKSVLWRQLMADIFDCHVEIPKSYESSCLGAVALGFKALGHPKAYCHISEWIGRTYYHEPNEEVVLQYQKLSSIFVETRQQLMRTYKSIATYENEK</sequence>
<reference evidence="7 8" key="1">
    <citation type="journal article" date="2022" name="Pathogens">
        <title>Staphylococcus ratti sp. nov. Isolated from a Lab Rat.</title>
        <authorList>
            <person name="Kovarovic V."/>
            <person name="Sedlacek I."/>
            <person name="Petras P."/>
            <person name="Kralova S."/>
            <person name="Maslanova I."/>
            <person name="Svec P."/>
            <person name="Neumann-Schaal M."/>
            <person name="Botka T."/>
            <person name="Gelbicova T."/>
            <person name="Stankova E."/>
            <person name="Doskar J."/>
            <person name="Pantucek R."/>
        </authorList>
    </citation>
    <scope>NUCLEOTIDE SEQUENCE [LARGE SCALE GENOMIC DNA]</scope>
    <source>
        <strain evidence="7 8">CCM 9025</strain>
    </source>
</reference>
<evidence type="ECO:0000256" key="4">
    <source>
        <dbReference type="RuleBase" id="RU003733"/>
    </source>
</evidence>
<dbReference type="EMBL" id="CP086654">
    <property type="protein sequence ID" value="UEX90763.1"/>
    <property type="molecule type" value="Genomic_DNA"/>
</dbReference>
<dbReference type="Pfam" id="PF00370">
    <property type="entry name" value="FGGY_N"/>
    <property type="match status" value="1"/>
</dbReference>
<accession>A0ABY3PEY8</accession>